<dbReference type="Pfam" id="PF13568">
    <property type="entry name" value="OMP_b-brl_2"/>
    <property type="match status" value="1"/>
</dbReference>
<keyword evidence="2" id="KW-0472">Membrane</keyword>
<dbReference type="GeneID" id="93070690"/>
<feature type="transmembrane region" description="Helical" evidence="2">
    <location>
        <begin position="52"/>
        <end position="72"/>
    </location>
</feature>
<feature type="compositionally biased region" description="Basic and acidic residues" evidence="1">
    <location>
        <begin position="183"/>
        <end position="198"/>
    </location>
</feature>
<evidence type="ECO:0000259" key="3">
    <source>
        <dbReference type="Pfam" id="PF13568"/>
    </source>
</evidence>
<name>A0A414M3N5_9BACE</name>
<dbReference type="Gene3D" id="2.40.160.20">
    <property type="match status" value="1"/>
</dbReference>
<feature type="domain" description="Outer membrane protein beta-barrel" evidence="3">
    <location>
        <begin position="273"/>
        <end position="365"/>
    </location>
</feature>
<accession>A0A414M3N5</accession>
<dbReference type="InterPro" id="IPR025665">
    <property type="entry name" value="Beta-barrel_OMP_2"/>
</dbReference>
<protein>
    <submittedName>
        <fullName evidence="4">PorT family protein</fullName>
    </submittedName>
</protein>
<keyword evidence="2" id="KW-1133">Transmembrane helix</keyword>
<evidence type="ECO:0000256" key="2">
    <source>
        <dbReference type="SAM" id="Phobius"/>
    </source>
</evidence>
<evidence type="ECO:0000256" key="1">
    <source>
        <dbReference type="SAM" id="MobiDB-lite"/>
    </source>
</evidence>
<evidence type="ECO:0000313" key="4">
    <source>
        <dbReference type="EMBL" id="RHF03788.1"/>
    </source>
</evidence>
<evidence type="ECO:0000313" key="5">
    <source>
        <dbReference type="Proteomes" id="UP000283538"/>
    </source>
</evidence>
<dbReference type="SUPFAM" id="SSF56925">
    <property type="entry name" value="OMPA-like"/>
    <property type="match status" value="1"/>
</dbReference>
<dbReference type="EMBL" id="QSLA01000026">
    <property type="protein sequence ID" value="RHF03788.1"/>
    <property type="molecule type" value="Genomic_DNA"/>
</dbReference>
<dbReference type="InterPro" id="IPR011250">
    <property type="entry name" value="OMP/PagP_B-barrel"/>
</dbReference>
<dbReference type="OrthoDB" id="1150526at2"/>
<organism evidence="4 5">
    <name type="scientific">Bacteroides eggerthii</name>
    <dbReference type="NCBI Taxonomy" id="28111"/>
    <lineage>
        <taxon>Bacteria</taxon>
        <taxon>Pseudomonadati</taxon>
        <taxon>Bacteroidota</taxon>
        <taxon>Bacteroidia</taxon>
        <taxon>Bacteroidales</taxon>
        <taxon>Bacteroidaceae</taxon>
        <taxon>Bacteroides</taxon>
    </lineage>
</organism>
<feature type="compositionally biased region" description="Basic and acidic residues" evidence="1">
    <location>
        <begin position="139"/>
        <end position="150"/>
    </location>
</feature>
<proteinExistence type="predicted"/>
<keyword evidence="2" id="KW-0812">Transmembrane</keyword>
<sequence>MKKRMEDELWMRKIKERLEDYSEPLPVSGWERLEKDMPASKPKRRIIPFRRWAVAAAAVLLAAVSSVSIWLLQSPVGEEMRNTATPTLAVVPDELPGRQAPQMRTEVAEPDYRAQGQTAAPGGTNRRSLLAQELNVAAETDRQTESRQPLDAEPEIQGEASEQTPSVEKEEAGTTAAGNSGTENRKVERRRPSGRDKLQLPVGDRKKKKSGGWSVGLAVGNTGGLISGNSIGGGGLMQSDPNFGYSGGKVDLSTIANGIMDVPEGQALVFKNGMPYLMRNSEQIVDIDHKQPLSFGFSVRKGLARGFSVETGLTYTYLASDVKFVESSEKVSQKLHYLGIPLRANWNFVDKKSFIMYVSAGGAMEKCVYGKIGSESETVKPLQFSVMGAVGAQYNISRRVGVYVEPGVSYFFDDGSDVQTIRKENPCNFTLQGGIRLTY</sequence>
<reference evidence="4 5" key="1">
    <citation type="submission" date="2018-08" db="EMBL/GenBank/DDBJ databases">
        <title>A genome reference for cultivated species of the human gut microbiota.</title>
        <authorList>
            <person name="Zou Y."/>
            <person name="Xue W."/>
            <person name="Luo G."/>
        </authorList>
    </citation>
    <scope>NUCLEOTIDE SEQUENCE [LARGE SCALE GENOMIC DNA]</scope>
    <source>
        <strain evidence="4 5">AM26-26AC</strain>
    </source>
</reference>
<feature type="region of interest" description="Disordered" evidence="1">
    <location>
        <begin position="102"/>
        <end position="214"/>
    </location>
</feature>
<gene>
    <name evidence="4" type="ORF">DW701_16105</name>
</gene>
<dbReference type="AlphaFoldDB" id="A0A414M3N5"/>
<dbReference type="RefSeq" id="WP_004289904.1">
    <property type="nucleotide sequence ID" value="NZ_CABKNQ010000019.1"/>
</dbReference>
<comment type="caution">
    <text evidence="4">The sequence shown here is derived from an EMBL/GenBank/DDBJ whole genome shotgun (WGS) entry which is preliminary data.</text>
</comment>
<dbReference type="Proteomes" id="UP000283538">
    <property type="component" value="Unassembled WGS sequence"/>
</dbReference>